<evidence type="ECO:0000313" key="24">
    <source>
        <dbReference type="Proteomes" id="UP000018468"/>
    </source>
</evidence>
<dbReference type="FunFam" id="2.10.25.10:FF:000174">
    <property type="entry name" value="Laminin subunit gamma-1"/>
    <property type="match status" value="1"/>
</dbReference>
<evidence type="ECO:0000256" key="13">
    <source>
        <dbReference type="ARBA" id="ARBA00065172"/>
    </source>
</evidence>
<evidence type="ECO:0000256" key="9">
    <source>
        <dbReference type="ARBA" id="ARBA00023054"/>
    </source>
</evidence>
<dbReference type="PROSITE" id="PS01248">
    <property type="entry name" value="EGF_LAM_1"/>
    <property type="match status" value="5"/>
</dbReference>
<keyword evidence="8" id="KW-0130">Cell adhesion</keyword>
<comment type="subunit">
    <text evidence="13">Laminin is a complex glycoprotein, consisting of three different polypeptide chains (alpha, beta, gamma), which are bound to each other by disulfide bonds into a cross-shaped molecule comprising one long and three short arms with globules at each end. Gamma-3 is a subunit of laminin-12 (laminin-213), laminin-14 (laminin-423) and laminin-15 (laminin-523).</text>
</comment>
<evidence type="ECO:0000259" key="20">
    <source>
        <dbReference type="PROSITE" id="PS50027"/>
    </source>
</evidence>
<dbReference type="InterPro" id="IPR002049">
    <property type="entry name" value="LE_dom"/>
</dbReference>
<dbReference type="InterPro" id="IPR050440">
    <property type="entry name" value="Laminin/Netrin_ECM"/>
</dbReference>
<name>W5MH44_LEPOC</name>
<feature type="domain" description="Laminin EGF-like" evidence="20">
    <location>
        <begin position="277"/>
        <end position="332"/>
    </location>
</feature>
<keyword evidence="7" id="KW-0084">Basement membrane</keyword>
<feature type="coiled-coil region" evidence="19">
    <location>
        <begin position="1024"/>
        <end position="1051"/>
    </location>
</feature>
<evidence type="ECO:0000256" key="5">
    <source>
        <dbReference type="ARBA" id="ARBA00022729"/>
    </source>
</evidence>
<evidence type="ECO:0000256" key="16">
    <source>
        <dbReference type="ARBA" id="ARBA00081238"/>
    </source>
</evidence>
<dbReference type="Ensembl" id="ENSLOCT00000007712.1">
    <property type="protein sequence ID" value="ENSLOCP00000007703.1"/>
    <property type="gene ID" value="ENSLOCG00000006369.1"/>
</dbReference>
<feature type="domain" description="Laminin EGF-like" evidence="20">
    <location>
        <begin position="389"/>
        <end position="435"/>
    </location>
</feature>
<dbReference type="Pfam" id="PF00053">
    <property type="entry name" value="EGF_laminin"/>
    <property type="match status" value="9"/>
</dbReference>
<evidence type="ECO:0000256" key="17">
    <source>
        <dbReference type="ARBA" id="ARBA00082377"/>
    </source>
</evidence>
<dbReference type="FunFam" id="2.10.25.10:FF:000067">
    <property type="entry name" value="Laminin subunit gamma 1"/>
    <property type="match status" value="1"/>
</dbReference>
<comment type="subcellular location">
    <subcellularLocation>
        <location evidence="2">Secreted</location>
        <location evidence="2">Extracellular space</location>
        <location evidence="2">Extracellular matrix</location>
        <location evidence="2">Basement membrane</location>
    </subcellularLocation>
</comment>
<dbReference type="FunFam" id="2.10.25.10:FF:000193">
    <property type="entry name" value="Laminin subunit gamma 1"/>
    <property type="match status" value="1"/>
</dbReference>
<dbReference type="Bgee" id="ENSLOCG00000006369">
    <property type="expression patterns" value="Expressed in camera-type eye and 5 other cell types or tissues"/>
</dbReference>
<feature type="disulfide bond" evidence="18">
    <location>
        <begin position="945"/>
        <end position="954"/>
    </location>
</feature>
<dbReference type="SUPFAM" id="SSF57196">
    <property type="entry name" value="EGF/Laminin"/>
    <property type="match status" value="10"/>
</dbReference>
<evidence type="ECO:0000256" key="1">
    <source>
        <dbReference type="ARBA" id="ARBA00002418"/>
    </source>
</evidence>
<keyword evidence="10 18" id="KW-1015">Disulfide bond</keyword>
<dbReference type="Pfam" id="PF24973">
    <property type="entry name" value="EGF_LMN_ATRN"/>
    <property type="match status" value="2"/>
</dbReference>
<keyword evidence="5" id="KW-0732">Signal</keyword>
<dbReference type="GO" id="GO:0007155">
    <property type="term" value="P:cell adhesion"/>
    <property type="evidence" value="ECO:0007669"/>
    <property type="project" value="UniProtKB-KW"/>
</dbReference>
<evidence type="ECO:0000313" key="23">
    <source>
        <dbReference type="Ensembl" id="ENSLOCP00000007703.1"/>
    </source>
</evidence>
<evidence type="ECO:0000259" key="22">
    <source>
        <dbReference type="PROSITE" id="PS51117"/>
    </source>
</evidence>
<dbReference type="PROSITE" id="PS51115">
    <property type="entry name" value="LAMININ_IVA"/>
    <property type="match status" value="1"/>
</dbReference>
<dbReference type="InterPro" id="IPR008211">
    <property type="entry name" value="Laminin_N"/>
</dbReference>
<dbReference type="GO" id="GO:0009888">
    <property type="term" value="P:tissue development"/>
    <property type="evidence" value="ECO:0000318"/>
    <property type="project" value="GO_Central"/>
</dbReference>
<feature type="disulfide bond" evidence="18">
    <location>
        <begin position="926"/>
        <end position="943"/>
    </location>
</feature>
<keyword evidence="4" id="KW-0272">Extracellular matrix</keyword>
<evidence type="ECO:0000256" key="8">
    <source>
        <dbReference type="ARBA" id="ARBA00022889"/>
    </source>
</evidence>
<feature type="coiled-coil region" evidence="19">
    <location>
        <begin position="1465"/>
        <end position="1523"/>
    </location>
</feature>
<dbReference type="Pfam" id="PF00052">
    <property type="entry name" value="Laminin_B"/>
    <property type="match status" value="1"/>
</dbReference>
<dbReference type="Proteomes" id="UP000018468">
    <property type="component" value="Linkage group LG21"/>
</dbReference>
<dbReference type="PROSITE" id="PS50027">
    <property type="entry name" value="EGF_LAM_2"/>
    <property type="match status" value="8"/>
</dbReference>
<dbReference type="EMBL" id="AHAT01035497">
    <property type="status" value="NOT_ANNOTATED_CDS"/>
    <property type="molecule type" value="Genomic_DNA"/>
</dbReference>
<feature type="disulfide bond" evidence="18">
    <location>
        <begin position="279"/>
        <end position="296"/>
    </location>
</feature>
<dbReference type="InterPro" id="IPR000742">
    <property type="entry name" value="EGF"/>
</dbReference>
<dbReference type="FunFam" id="2.10.25.10:FF:000163">
    <property type="entry name" value="laminin subunit gamma-1"/>
    <property type="match status" value="1"/>
</dbReference>
<dbReference type="PRINTS" id="PR00011">
    <property type="entry name" value="EGFLAMININ"/>
</dbReference>
<feature type="domain" description="Laminin EGF-like" evidence="20">
    <location>
        <begin position="924"/>
        <end position="971"/>
    </location>
</feature>
<evidence type="ECO:0000256" key="7">
    <source>
        <dbReference type="ARBA" id="ARBA00022869"/>
    </source>
</evidence>
<feature type="disulfide bond" evidence="18">
    <location>
        <begin position="924"/>
        <end position="936"/>
    </location>
</feature>
<dbReference type="GO" id="GO:0007411">
    <property type="term" value="P:axon guidance"/>
    <property type="evidence" value="ECO:0000318"/>
    <property type="project" value="GO_Central"/>
</dbReference>
<feature type="disulfide bond" evidence="18">
    <location>
        <begin position="731"/>
        <end position="740"/>
    </location>
</feature>
<dbReference type="SMART" id="SM00180">
    <property type="entry name" value="EGF_Lam"/>
    <property type="match status" value="10"/>
</dbReference>
<comment type="caution">
    <text evidence="18">Lacks conserved residue(s) required for the propagation of feature annotation.</text>
</comment>
<dbReference type="eggNOG" id="KOG1836">
    <property type="taxonomic scope" value="Eukaryota"/>
</dbReference>
<reference evidence="23" key="3">
    <citation type="submission" date="2025-09" db="UniProtKB">
        <authorList>
            <consortium name="Ensembl"/>
        </authorList>
    </citation>
    <scope>IDENTIFICATION</scope>
</reference>
<dbReference type="GO" id="GO:0009887">
    <property type="term" value="P:animal organ morphogenesis"/>
    <property type="evidence" value="ECO:0000318"/>
    <property type="project" value="GO_Central"/>
</dbReference>
<dbReference type="SMART" id="SM00181">
    <property type="entry name" value="EGF"/>
    <property type="match status" value="8"/>
</dbReference>
<dbReference type="InParanoid" id="W5MH44"/>
<feature type="domain" description="Laminin EGF-like" evidence="20">
    <location>
        <begin position="972"/>
        <end position="1019"/>
    </location>
</feature>
<evidence type="ECO:0000256" key="2">
    <source>
        <dbReference type="ARBA" id="ARBA00004302"/>
    </source>
</evidence>
<dbReference type="GO" id="GO:0005576">
    <property type="term" value="C:extracellular region"/>
    <property type="evidence" value="ECO:0007669"/>
    <property type="project" value="UniProtKB-ARBA"/>
</dbReference>
<dbReference type="GO" id="GO:0005604">
    <property type="term" value="C:basement membrane"/>
    <property type="evidence" value="ECO:0000318"/>
    <property type="project" value="GO_Central"/>
</dbReference>
<feature type="disulfide bond" evidence="18">
    <location>
        <begin position="992"/>
        <end position="1001"/>
    </location>
</feature>
<keyword evidence="24" id="KW-1185">Reference proteome</keyword>
<dbReference type="GO" id="GO:0008045">
    <property type="term" value="P:motor neuron axon guidance"/>
    <property type="evidence" value="ECO:0007669"/>
    <property type="project" value="Ensembl"/>
</dbReference>
<dbReference type="SMART" id="SM00281">
    <property type="entry name" value="LamB"/>
    <property type="match status" value="1"/>
</dbReference>
<dbReference type="FunCoup" id="W5MH44">
    <property type="interactions" value="252"/>
</dbReference>
<dbReference type="HOGENOM" id="CLU_002471_1_0_1"/>
<accession>W5MH44</accession>
<evidence type="ECO:0000256" key="15">
    <source>
        <dbReference type="ARBA" id="ARBA00078151"/>
    </source>
</evidence>
<dbReference type="PANTHER" id="PTHR10574">
    <property type="entry name" value="NETRIN/LAMININ-RELATED"/>
    <property type="match status" value="1"/>
</dbReference>
<dbReference type="Gene3D" id="2.60.120.260">
    <property type="entry name" value="Galactose-binding domain-like"/>
    <property type="match status" value="1"/>
</dbReference>
<comment type="function">
    <text evidence="1">Binding to cells via a high affinity receptor, laminin is thought to mediate the attachment, migration and organization of cells into tissues during embryonic development by interacting with other extracellular matrix components.</text>
</comment>
<keyword evidence="11" id="KW-0325">Glycoprotein</keyword>
<feature type="disulfide bond" evidence="18">
    <location>
        <begin position="456"/>
        <end position="465"/>
    </location>
</feature>
<reference evidence="24" key="1">
    <citation type="submission" date="2011-12" db="EMBL/GenBank/DDBJ databases">
        <title>The Draft Genome of Lepisosteus oculatus.</title>
        <authorList>
            <consortium name="The Broad Institute Genome Assembly &amp; Analysis Group"/>
            <consortium name="Computational R&amp;D Group"/>
            <consortium name="and Sequencing Platform"/>
            <person name="Di Palma F."/>
            <person name="Alfoldi J."/>
            <person name="Johnson J."/>
            <person name="Berlin A."/>
            <person name="Gnerre S."/>
            <person name="Jaffe D."/>
            <person name="MacCallum I."/>
            <person name="Young S."/>
            <person name="Walker B.J."/>
            <person name="Lander E.S."/>
            <person name="Lindblad-Toh K."/>
        </authorList>
    </citation>
    <scope>NUCLEOTIDE SEQUENCE [LARGE SCALE GENOMIC DNA]</scope>
</reference>
<feature type="coiled-coil region" evidence="19">
    <location>
        <begin position="1553"/>
        <end position="1587"/>
    </location>
</feature>
<evidence type="ECO:0000256" key="18">
    <source>
        <dbReference type="PROSITE-ProRule" id="PRU00460"/>
    </source>
</evidence>
<dbReference type="SMART" id="SM00136">
    <property type="entry name" value="LamNT"/>
    <property type="match status" value="1"/>
</dbReference>
<keyword evidence="3" id="KW-0964">Secreted</keyword>
<organism evidence="23 24">
    <name type="scientific">Lepisosteus oculatus</name>
    <name type="common">Spotted gar</name>
    <dbReference type="NCBI Taxonomy" id="7918"/>
    <lineage>
        <taxon>Eukaryota</taxon>
        <taxon>Metazoa</taxon>
        <taxon>Chordata</taxon>
        <taxon>Craniata</taxon>
        <taxon>Vertebrata</taxon>
        <taxon>Euteleostomi</taxon>
        <taxon>Actinopterygii</taxon>
        <taxon>Neopterygii</taxon>
        <taxon>Holostei</taxon>
        <taxon>Semionotiformes</taxon>
        <taxon>Lepisosteidae</taxon>
        <taxon>Lepisosteus</taxon>
    </lineage>
</organism>
<evidence type="ECO:0000256" key="6">
    <source>
        <dbReference type="ARBA" id="ARBA00022737"/>
    </source>
</evidence>
<evidence type="ECO:0000256" key="4">
    <source>
        <dbReference type="ARBA" id="ARBA00022530"/>
    </source>
</evidence>
<sequence length="1604" mass="177084">FLVHFALRRHIASVIFIAFKTHYNTQQIRGMDSCYDTHGAPHRCLPKFENAAFNKTVLVSNVCGSPPEDFCMQAGSTKSCHHCDSMDPLQHHNATYLTDFHSEEEPSWWQSQSMFYGIQYPTSVNLTLHLGKAYEITYIRLKFHTSRPESFAIYKRTQEGGPWLPYQHYSASCRKTYAQSNQGYIRPGEDERTATCTDEFSDISPLTGGNVAFSTLEGRPSAYNFDQSPVLQEWVTATDLLISLDRLNTFGDEFFKDPKVLRSYYYAISDFSVGGRCKCNGHASECVRNEAGRLVCDCQHNTAGPDCERCQPFYHDRPWARATADSANECLPCNCSGRAEECYFDAELYRRTGHGSHCSNCRDNTDGPNCEKCKDNFYRSSPQDVCLPCNCSVLGSSSLQCGGDGHCVCKRSVAGEKCDSCQPGYHSLTAAGCRPCHCQPSGSVGFCGSQDGQCRCKAHVEGYSCDRCKPGSFNLDSQNPDGCLNCFCFGHSAVCTSASHYSAINITSDFTEDTEGWIGEFSNGLESSLIWKEGEVYLLPYSEKDSGFYKAPEMFLGNRQLSYGQPLSFTFQAESVELLPQEVKVILQGSGMEVTTHLFPVAGQKLSLIPQCTFVFRLHEKEERQRPSLSSSDFRHLLSNLTAIKISNAGGQNYTAQLSGVTLVTAAPGPSPSAPWVEECTCPQGYMGQFCEDCTPGYKREIPNGGPFVRCIPCTCNQHGICDPETGVCQCTDNTTGPACDSCLHGFYGNPLIGSSSDCQPCPCPSQSGCTQIPATQEVVCTECPPGQRGRRCELCDDGFYGDPLGAYGHARRCLPCECHGNVDPNAVGVCDPVAGRCLKCLHHAEGDHCERCREGYYGNAQAAHPGDKCKPCSCSPAGSLGSPPGCDPQTGQCPCLSRVTGRDCSRCDTGSFNLQPGAGCERCECSPVGAVSPACHPVSGRCTCRPGVEGARCDSCRDGFFGFSSRGCRACNCDPMGSVTMQCHGNGTCVCREGFVGYKCDQCELNYFHNRGSHQCEECPACYSLVRDEAAKLKETLQALENLLEKYDCRYRRGPEYYPIQREHSWTNSLEGLLAMQDARDAFVNEFAQLERSAEQVQKRLGTVSLILNCSSQETDKPCSALSDTTSLMSTAQRQLQQAKQMLDTMVIPVEMPTGPNQWTALVNESQVLALSQMEAAGLIESAAKGAFMASDQTFSRLLTFLEENSTEAYIRTLTEQYLQMHQSKYNLTISVNETLTEAKKTHISVRRTNAEITDAFLKFTTFQKELMSEPNFNVTDLQAEEILAVVLSNKTAESDKLIQSKDEQISKILLELQPHLESIEKDMETIQHYDQLTPRATESKSVALSSVVKGKEVEAEASALLKELEVMKKSWPRKTAQTKASMKKAKIVKEKILEDSKKKTKQGERMLRYAVDNSTLANSTAREAQGIASEASKVAKDTLSQTRKAQNESLLLNSTVDAVLHELADQEGRTSQLKREIGEMEEIANTVDGMKENIQTAKHALESYSLMLSELLQEIDEDKANERYDSLLNETRSQLGVLRRGLESTSLDLKIQGLRAAAQEQESQLEEVRKNIEDILEEKRGLEDIILNLPEGCTDRPKTGDL</sequence>
<dbReference type="FunFam" id="2.10.25.10:FF:000166">
    <property type="entry name" value="laminin subunit gamma-1"/>
    <property type="match status" value="1"/>
</dbReference>
<protein>
    <recommendedName>
        <fullName evidence="14">Laminin subunit gamma-3</fullName>
    </recommendedName>
    <alternativeName>
        <fullName evidence="16">Laminin-12 subunit gamma</fullName>
    </alternativeName>
    <alternativeName>
        <fullName evidence="17">Laminin-14 subunit gamma</fullName>
    </alternativeName>
    <alternativeName>
        <fullName evidence="15">Laminin-15 subunit gamma</fullName>
    </alternativeName>
</protein>
<feature type="disulfide bond" evidence="18">
    <location>
        <begin position="298"/>
        <end position="307"/>
    </location>
</feature>
<dbReference type="OMA" id="GAQKTCT"/>
<evidence type="ECO:0000256" key="3">
    <source>
        <dbReference type="ARBA" id="ARBA00022525"/>
    </source>
</evidence>
<dbReference type="FunFam" id="2.60.120.260:FF:000018">
    <property type="entry name" value="Laminin subunit gamma 1"/>
    <property type="match status" value="1"/>
</dbReference>
<feature type="disulfide bond" evidence="18">
    <location>
        <begin position="972"/>
        <end position="984"/>
    </location>
</feature>
<dbReference type="PROSITE" id="PS51117">
    <property type="entry name" value="LAMININ_NTER"/>
    <property type="match status" value="1"/>
</dbReference>
<feature type="domain" description="Laminin EGF-like" evidence="20">
    <location>
        <begin position="873"/>
        <end position="923"/>
    </location>
</feature>
<evidence type="ECO:0000256" key="10">
    <source>
        <dbReference type="ARBA" id="ARBA00023157"/>
    </source>
</evidence>
<dbReference type="Gene3D" id="2.10.25.10">
    <property type="entry name" value="Laminin"/>
    <property type="match status" value="9"/>
</dbReference>
<reference evidence="23" key="2">
    <citation type="submission" date="2025-08" db="UniProtKB">
        <authorList>
            <consortium name="Ensembl"/>
        </authorList>
    </citation>
    <scope>IDENTIFICATION</scope>
</reference>
<evidence type="ECO:0000256" key="19">
    <source>
        <dbReference type="SAM" id="Coils"/>
    </source>
</evidence>
<keyword evidence="12 18" id="KW-0424">Laminin EGF-like domain</keyword>
<feature type="disulfide bond" evidence="18">
    <location>
        <begin position="409"/>
        <end position="418"/>
    </location>
</feature>
<feature type="domain" description="Laminin IV type A" evidence="21">
    <location>
        <begin position="512"/>
        <end position="679"/>
    </location>
</feature>
<evidence type="ECO:0000256" key="14">
    <source>
        <dbReference type="ARBA" id="ARBA00073469"/>
    </source>
</evidence>
<feature type="domain" description="Laminin EGF-like" evidence="20">
    <location>
        <begin position="436"/>
        <end position="485"/>
    </location>
</feature>
<feature type="coiled-coil region" evidence="19">
    <location>
        <begin position="1081"/>
        <end position="1143"/>
    </location>
</feature>
<feature type="domain" description="Laminin N-terminal" evidence="22">
    <location>
        <begin position="40"/>
        <end position="276"/>
    </location>
</feature>
<evidence type="ECO:0000256" key="12">
    <source>
        <dbReference type="ARBA" id="ARBA00023292"/>
    </source>
</evidence>
<dbReference type="FunFam" id="2.10.25.10:FF:000433">
    <property type="entry name" value="Laminin subunit gamma 3"/>
    <property type="match status" value="1"/>
</dbReference>
<dbReference type="PANTHER" id="PTHR10574:SF240">
    <property type="entry name" value="LAMININ SUBUNIT GAMMA-3"/>
    <property type="match status" value="1"/>
</dbReference>
<proteinExistence type="predicted"/>
<dbReference type="Pfam" id="PF00055">
    <property type="entry name" value="Laminin_N"/>
    <property type="match status" value="1"/>
</dbReference>
<feature type="domain" description="Laminin EGF-like" evidence="20">
    <location>
        <begin position="817"/>
        <end position="872"/>
    </location>
</feature>
<evidence type="ECO:0000259" key="21">
    <source>
        <dbReference type="PROSITE" id="PS51115"/>
    </source>
</evidence>
<dbReference type="GeneTree" id="ENSGT00940000166104"/>
<keyword evidence="9 19" id="KW-0175">Coiled coil</keyword>
<feature type="disulfide bond" evidence="18">
    <location>
        <begin position="896"/>
        <end position="905"/>
    </location>
</feature>
<dbReference type="CDD" id="cd00055">
    <property type="entry name" value="EGF_Lam"/>
    <property type="match status" value="10"/>
</dbReference>
<feature type="domain" description="Laminin EGF-like" evidence="20">
    <location>
        <begin position="714"/>
        <end position="761"/>
    </location>
</feature>
<dbReference type="InterPro" id="IPR056863">
    <property type="entry name" value="LMN_ATRN_NET-like_EGF"/>
</dbReference>
<feature type="disulfide bond" evidence="18">
    <location>
        <begin position="841"/>
        <end position="850"/>
    </location>
</feature>
<keyword evidence="6" id="KW-0677">Repeat</keyword>
<dbReference type="InterPro" id="IPR000034">
    <property type="entry name" value="Laminin_IV"/>
</dbReference>
<dbReference type="FunFam" id="2.10.25.10:FF:000105">
    <property type="entry name" value="laminin subunit gamma-1"/>
    <property type="match status" value="2"/>
</dbReference>
<feature type="disulfide bond" evidence="18">
    <location>
        <begin position="389"/>
        <end position="401"/>
    </location>
</feature>
<dbReference type="STRING" id="7918.ENSLOCP00000007703"/>
<evidence type="ECO:0000256" key="11">
    <source>
        <dbReference type="ARBA" id="ARBA00023180"/>
    </source>
</evidence>